<dbReference type="InterPro" id="IPR035996">
    <property type="entry name" value="4pyrrol_Methylase_sf"/>
</dbReference>
<gene>
    <name evidence="6" type="primary">rsmI</name>
    <name evidence="9" type="ORF">ABR69_06735</name>
</gene>
<comment type="subcellular location">
    <subcellularLocation>
        <location evidence="6">Cytoplasm</location>
    </subcellularLocation>
</comment>
<dbReference type="GO" id="GO:0005737">
    <property type="term" value="C:cytoplasm"/>
    <property type="evidence" value="ECO:0007669"/>
    <property type="project" value="UniProtKB-SubCell"/>
</dbReference>
<keyword evidence="1 6" id="KW-0963">Cytoplasm</keyword>
<dbReference type="InterPro" id="IPR011761">
    <property type="entry name" value="ATP-grasp"/>
</dbReference>
<evidence type="ECO:0000313" key="9">
    <source>
        <dbReference type="EMBL" id="KRO73228.1"/>
    </source>
</evidence>
<dbReference type="FunFam" id="3.40.1010.10:FF:000002">
    <property type="entry name" value="Ribosomal RNA small subunit methyltransferase I"/>
    <property type="match status" value="1"/>
</dbReference>
<keyword evidence="7" id="KW-0067">ATP-binding</keyword>
<dbReference type="CDD" id="cd11648">
    <property type="entry name" value="RsmI"/>
    <property type="match status" value="1"/>
</dbReference>
<proteinExistence type="inferred from homology"/>
<keyword evidence="4 6" id="KW-0808">Transferase</keyword>
<dbReference type="PANTHER" id="PTHR46111:SF1">
    <property type="entry name" value="RIBOSOMAL RNA SMALL SUBUNIT METHYLTRANSFERASE I"/>
    <property type="match status" value="1"/>
</dbReference>
<dbReference type="Proteomes" id="UP000051934">
    <property type="component" value="Unassembled WGS sequence"/>
</dbReference>
<dbReference type="NCBIfam" id="TIGR00096">
    <property type="entry name" value="16S rRNA (cytidine(1402)-2'-O)-methyltransferase"/>
    <property type="match status" value="1"/>
</dbReference>
<dbReference type="InterPro" id="IPR018063">
    <property type="entry name" value="SAM_MeTrfase_RsmI_CS"/>
</dbReference>
<comment type="similarity">
    <text evidence="6">Belongs to the methyltransferase superfamily. RsmI family.</text>
</comment>
<dbReference type="Gene3D" id="3.30.950.10">
    <property type="entry name" value="Methyltransferase, Cobalt-precorrin-4 Transmethylase, Domain 2"/>
    <property type="match status" value="1"/>
</dbReference>
<dbReference type="GO" id="GO:0046872">
    <property type="term" value="F:metal ion binding"/>
    <property type="evidence" value="ECO:0007669"/>
    <property type="project" value="InterPro"/>
</dbReference>
<keyword evidence="5 6" id="KW-0949">S-adenosyl-L-methionine</keyword>
<name>A0A0R2SEG6_9GAMM</name>
<dbReference type="InterPro" id="IPR008189">
    <property type="entry name" value="rRNA_ssu_MeTfrase_I"/>
</dbReference>
<organism evidence="9 10">
    <name type="scientific">OM182 bacterium BACL3 MAG-120507-bin80</name>
    <dbReference type="NCBI Taxonomy" id="1655577"/>
    <lineage>
        <taxon>Bacteria</taxon>
        <taxon>Pseudomonadati</taxon>
        <taxon>Pseudomonadota</taxon>
        <taxon>Gammaproteobacteria</taxon>
        <taxon>OMG group</taxon>
        <taxon>OM182 clade</taxon>
    </lineage>
</organism>
<evidence type="ECO:0000256" key="3">
    <source>
        <dbReference type="ARBA" id="ARBA00022603"/>
    </source>
</evidence>
<evidence type="ECO:0000313" key="10">
    <source>
        <dbReference type="Proteomes" id="UP000051934"/>
    </source>
</evidence>
<dbReference type="EMBL" id="LIBB01000017">
    <property type="protein sequence ID" value="KRO73228.1"/>
    <property type="molecule type" value="Genomic_DNA"/>
</dbReference>
<accession>A0A0R2SEG6</accession>
<comment type="catalytic activity">
    <reaction evidence="6">
        <text>cytidine(1402) in 16S rRNA + S-adenosyl-L-methionine = 2'-O-methylcytidine(1402) in 16S rRNA + S-adenosyl-L-homocysteine + H(+)</text>
        <dbReference type="Rhea" id="RHEA:42924"/>
        <dbReference type="Rhea" id="RHEA-COMP:10285"/>
        <dbReference type="Rhea" id="RHEA-COMP:10286"/>
        <dbReference type="ChEBI" id="CHEBI:15378"/>
        <dbReference type="ChEBI" id="CHEBI:57856"/>
        <dbReference type="ChEBI" id="CHEBI:59789"/>
        <dbReference type="ChEBI" id="CHEBI:74495"/>
        <dbReference type="ChEBI" id="CHEBI:82748"/>
        <dbReference type="EC" id="2.1.1.198"/>
    </reaction>
</comment>
<protein>
    <recommendedName>
        <fullName evidence="6">Ribosomal RNA small subunit methyltransferase I</fullName>
        <ecNumber evidence="6">2.1.1.198</ecNumber>
    </recommendedName>
    <alternativeName>
        <fullName evidence="6">16S rRNA 2'-O-ribose C1402 methyltransferase</fullName>
    </alternativeName>
    <alternativeName>
        <fullName evidence="6">rRNA (cytidine-2'-O-)-methyltransferase RsmI</fullName>
    </alternativeName>
</protein>
<dbReference type="FunFam" id="3.30.950.10:FF:000002">
    <property type="entry name" value="Ribosomal RNA small subunit methyltransferase I"/>
    <property type="match status" value="1"/>
</dbReference>
<keyword evidence="7" id="KW-0547">Nucleotide-binding</keyword>
<evidence type="ECO:0000256" key="2">
    <source>
        <dbReference type="ARBA" id="ARBA00022552"/>
    </source>
</evidence>
<dbReference type="EC" id="2.1.1.198" evidence="6"/>
<dbReference type="PROSITE" id="PS50975">
    <property type="entry name" value="ATP_GRASP"/>
    <property type="match status" value="1"/>
</dbReference>
<dbReference type="PROSITE" id="PS01296">
    <property type="entry name" value="RSMI"/>
    <property type="match status" value="1"/>
</dbReference>
<evidence type="ECO:0000259" key="8">
    <source>
        <dbReference type="PROSITE" id="PS50975"/>
    </source>
</evidence>
<evidence type="ECO:0000256" key="5">
    <source>
        <dbReference type="ARBA" id="ARBA00022691"/>
    </source>
</evidence>
<dbReference type="InterPro" id="IPR014776">
    <property type="entry name" value="4pyrrole_Mease_sub2"/>
</dbReference>
<dbReference type="InterPro" id="IPR053910">
    <property type="entry name" value="RsmI_HTH"/>
</dbReference>
<dbReference type="PANTHER" id="PTHR46111">
    <property type="entry name" value="RIBOSOMAL RNA SMALL SUBUNIT METHYLTRANSFERASE I"/>
    <property type="match status" value="1"/>
</dbReference>
<keyword evidence="2 6" id="KW-0698">rRNA processing</keyword>
<dbReference type="Pfam" id="PF23016">
    <property type="entry name" value="RsmI_C"/>
    <property type="match status" value="1"/>
</dbReference>
<dbReference type="Gene3D" id="3.40.1010.10">
    <property type="entry name" value="Cobalt-precorrin-4 Transmethylase, Domain 1"/>
    <property type="match status" value="1"/>
</dbReference>
<dbReference type="Pfam" id="PF00590">
    <property type="entry name" value="TP_methylase"/>
    <property type="match status" value="1"/>
</dbReference>
<dbReference type="HAMAP" id="MF_01877">
    <property type="entry name" value="16SrRNA_methyltr_I"/>
    <property type="match status" value="1"/>
</dbReference>
<evidence type="ECO:0000256" key="4">
    <source>
        <dbReference type="ARBA" id="ARBA00022679"/>
    </source>
</evidence>
<dbReference type="PIRSF" id="PIRSF005917">
    <property type="entry name" value="MTase_YraL"/>
    <property type="match status" value="1"/>
</dbReference>
<comment type="caution">
    <text evidence="9">The sequence shown here is derived from an EMBL/GenBank/DDBJ whole genome shotgun (WGS) entry which is preliminary data.</text>
</comment>
<dbReference type="AlphaFoldDB" id="A0A0R2SEG6"/>
<dbReference type="InterPro" id="IPR014777">
    <property type="entry name" value="4pyrrole_Mease_sub1"/>
</dbReference>
<keyword evidence="3 6" id="KW-0489">Methyltransferase</keyword>
<dbReference type="SUPFAM" id="SSF53790">
    <property type="entry name" value="Tetrapyrrole methylase"/>
    <property type="match status" value="1"/>
</dbReference>
<evidence type="ECO:0000256" key="1">
    <source>
        <dbReference type="ARBA" id="ARBA00022490"/>
    </source>
</evidence>
<feature type="domain" description="ATP-grasp" evidence="8">
    <location>
        <begin position="43"/>
        <end position="267"/>
    </location>
</feature>
<evidence type="ECO:0000256" key="6">
    <source>
        <dbReference type="HAMAP-Rule" id="MF_01877"/>
    </source>
</evidence>
<dbReference type="GO" id="GO:0070677">
    <property type="term" value="F:rRNA (cytosine-2'-O-)-methyltransferase activity"/>
    <property type="evidence" value="ECO:0007669"/>
    <property type="project" value="UniProtKB-UniRule"/>
</dbReference>
<sequence length="285" mass="30648">METTGTLYVVATPIGNLEDISARAIAALKQVDLIAAEDTRHSKRLLQHFAVSTPLTSYHDFSSDADVQKLLDDLSAGRSIALISDAGTPLISDPGFRLVEKARACGIAVIPVPGASAVIAALSVAGIPSDRFFFEGFLPAKSTQRCKRLAVLAHESSTVVFYESPHRIAACLADMAAVIAEPNKRKVFVARELTKKFETHFLGSLLEAVAWVASDDNNSRGEFVLVLEGRLEQPDSELDTAMEKAKEVAELLSAELSMKRAVALAAQIVGVRKNALYAVMLEKQG</sequence>
<comment type="function">
    <text evidence="6">Catalyzes the 2'-O-methylation of the ribose of cytidine 1402 (C1402) in 16S rRNA.</text>
</comment>
<evidence type="ECO:0000256" key="7">
    <source>
        <dbReference type="PROSITE-ProRule" id="PRU00409"/>
    </source>
</evidence>
<dbReference type="InterPro" id="IPR000878">
    <property type="entry name" value="4pyrrol_Mease"/>
</dbReference>
<dbReference type="GO" id="GO:0005524">
    <property type="term" value="F:ATP binding"/>
    <property type="evidence" value="ECO:0007669"/>
    <property type="project" value="UniProtKB-UniRule"/>
</dbReference>
<reference evidence="9 10" key="1">
    <citation type="submission" date="2015-10" db="EMBL/GenBank/DDBJ databases">
        <title>Metagenome-Assembled Genomes uncover a global brackish microbiome.</title>
        <authorList>
            <person name="Hugerth L.W."/>
            <person name="Larsson J."/>
            <person name="Alneberg J."/>
            <person name="Lindh M.V."/>
            <person name="Legrand C."/>
            <person name="Pinhassi J."/>
            <person name="Andersson A.F."/>
        </authorList>
    </citation>
    <scope>NUCLEOTIDE SEQUENCE [LARGE SCALE GENOMIC DNA]</scope>
    <source>
        <strain evidence="9">BACL4 MAG-120507-bin80</strain>
    </source>
</reference>